<evidence type="ECO:0000313" key="3">
    <source>
        <dbReference type="Proteomes" id="UP001168098"/>
    </source>
</evidence>
<feature type="transmembrane region" description="Helical" evidence="1">
    <location>
        <begin position="13"/>
        <end position="37"/>
    </location>
</feature>
<name>A0AA39D7Q7_VITRO</name>
<keyword evidence="1" id="KW-1133">Transmembrane helix</keyword>
<proteinExistence type="predicted"/>
<dbReference type="Proteomes" id="UP001168098">
    <property type="component" value="Unassembled WGS sequence"/>
</dbReference>
<dbReference type="EMBL" id="JARBHA010000019">
    <property type="protein sequence ID" value="KAJ9672292.1"/>
    <property type="molecule type" value="Genomic_DNA"/>
</dbReference>
<keyword evidence="1" id="KW-0472">Membrane</keyword>
<organism evidence="2 3">
    <name type="scientific">Vitis rotundifolia</name>
    <name type="common">Muscadine grape</name>
    <dbReference type="NCBI Taxonomy" id="103349"/>
    <lineage>
        <taxon>Eukaryota</taxon>
        <taxon>Viridiplantae</taxon>
        <taxon>Streptophyta</taxon>
        <taxon>Embryophyta</taxon>
        <taxon>Tracheophyta</taxon>
        <taxon>Spermatophyta</taxon>
        <taxon>Magnoliopsida</taxon>
        <taxon>eudicotyledons</taxon>
        <taxon>Gunneridae</taxon>
        <taxon>Pentapetalae</taxon>
        <taxon>rosids</taxon>
        <taxon>Vitales</taxon>
        <taxon>Vitaceae</taxon>
        <taxon>Viteae</taxon>
        <taxon>Vitis</taxon>
    </lineage>
</organism>
<accession>A0AA39D7Q7</accession>
<protein>
    <submittedName>
        <fullName evidence="2">Uncharacterized protein</fullName>
    </submittedName>
</protein>
<dbReference type="AlphaFoldDB" id="A0AA39D7Q7"/>
<gene>
    <name evidence="2" type="ORF">PVL29_025774</name>
</gene>
<comment type="caution">
    <text evidence="2">The sequence shown here is derived from an EMBL/GenBank/DDBJ whole genome shotgun (WGS) entry which is preliminary data.</text>
</comment>
<keyword evidence="1" id="KW-0812">Transmembrane</keyword>
<evidence type="ECO:0000313" key="2">
    <source>
        <dbReference type="EMBL" id="KAJ9672292.1"/>
    </source>
</evidence>
<keyword evidence="3" id="KW-1185">Reference proteome</keyword>
<reference evidence="2 3" key="1">
    <citation type="journal article" date="2023" name="BMC Biotechnol.">
        <title>Vitis rotundifolia cv Carlos genome sequencing.</title>
        <authorList>
            <person name="Huff M."/>
            <person name="Hulse-Kemp A."/>
            <person name="Scheffler B."/>
            <person name="Youngblood R."/>
            <person name="Simpson S."/>
            <person name="Babiker E."/>
            <person name="Staton M."/>
        </authorList>
    </citation>
    <scope>NUCLEOTIDE SEQUENCE [LARGE SCALE GENOMIC DNA]</scope>
    <source>
        <tissue evidence="2">Leaf</tissue>
    </source>
</reference>
<sequence>MVTCYPSTPLKKALHVGCFLFGATLMCIGGYLSFANVERQQALIKARNDFVRERLKRRSGK</sequence>
<evidence type="ECO:0000256" key="1">
    <source>
        <dbReference type="SAM" id="Phobius"/>
    </source>
</evidence>